<keyword evidence="3" id="KW-1185">Reference proteome</keyword>
<gene>
    <name evidence="2" type="ORF">ACJMK2_035895</name>
</gene>
<dbReference type="AlphaFoldDB" id="A0ABD3WGP0"/>
<accession>A0ABD3WGP0</accession>
<feature type="region of interest" description="Disordered" evidence="1">
    <location>
        <begin position="294"/>
        <end position="381"/>
    </location>
</feature>
<organism evidence="2 3">
    <name type="scientific">Sinanodonta woodiana</name>
    <name type="common">Chinese pond mussel</name>
    <name type="synonym">Anodonta woodiana</name>
    <dbReference type="NCBI Taxonomy" id="1069815"/>
    <lineage>
        <taxon>Eukaryota</taxon>
        <taxon>Metazoa</taxon>
        <taxon>Spiralia</taxon>
        <taxon>Lophotrochozoa</taxon>
        <taxon>Mollusca</taxon>
        <taxon>Bivalvia</taxon>
        <taxon>Autobranchia</taxon>
        <taxon>Heteroconchia</taxon>
        <taxon>Palaeoheterodonta</taxon>
        <taxon>Unionida</taxon>
        <taxon>Unionoidea</taxon>
        <taxon>Unionidae</taxon>
        <taxon>Unioninae</taxon>
        <taxon>Sinanodonta</taxon>
    </lineage>
</organism>
<feature type="region of interest" description="Disordered" evidence="1">
    <location>
        <begin position="1"/>
        <end position="30"/>
    </location>
</feature>
<feature type="compositionally biased region" description="Polar residues" evidence="1">
    <location>
        <begin position="1"/>
        <end position="20"/>
    </location>
</feature>
<protein>
    <submittedName>
        <fullName evidence="2">Uncharacterized protein</fullName>
    </submittedName>
</protein>
<feature type="compositionally biased region" description="Basic and acidic residues" evidence="1">
    <location>
        <begin position="329"/>
        <end position="354"/>
    </location>
</feature>
<feature type="region of interest" description="Disordered" evidence="1">
    <location>
        <begin position="176"/>
        <end position="199"/>
    </location>
</feature>
<dbReference type="EMBL" id="JBJQND010000006">
    <property type="protein sequence ID" value="KAL3872685.1"/>
    <property type="molecule type" value="Genomic_DNA"/>
</dbReference>
<name>A0ABD3WGP0_SINWO</name>
<evidence type="ECO:0000313" key="2">
    <source>
        <dbReference type="EMBL" id="KAL3872685.1"/>
    </source>
</evidence>
<feature type="compositionally biased region" description="Polar residues" evidence="1">
    <location>
        <begin position="294"/>
        <end position="307"/>
    </location>
</feature>
<feature type="compositionally biased region" description="Basic residues" evidence="1">
    <location>
        <begin position="355"/>
        <end position="364"/>
    </location>
</feature>
<feature type="compositionally biased region" description="Polar residues" evidence="1">
    <location>
        <begin position="365"/>
        <end position="381"/>
    </location>
</feature>
<sequence>MEEYDTGSSQGFSQHTNSQQDSRESSVDELLSSFNKGYHQAKAQQIIRLLKDHDCLNTRFKECDLRESSNSGDSDSDDSISETSVREAEIRLNQKLALHKQIGGRSKTSMGFYNDIEYDEQSQILKTSESKMAERESEFDTRYNRPKSSYVRRRGLYMRKDESNIENTEITDDITETSSVKRISKSARPRSSYGTRNAEGCKRKIAHAEESFNQDIEGHVYPTKEDLISSNDYARFASTRTTPVPQLRRERTRTRGFCDEGQQIREQSTPLSSVDARDSVIVTELTSMKTNAMDTSPHQVKHTNSPELGTFPARPRNPEPIPSRPVSRRSVERVVPHADHTDPRTVKQTGNERPRTRRLQRRHMVQQNINNSTNSRPTSESVILARQKTEYNLERAKGSARPKSEKILMNSTNKGLISIDSAPMQGPATSVTKTKSGESQSSHVQTTGYRGYGAAARQIPSNAGTRRSELSLPRPGNNVILGGRRPLTLMKLPPLDMVAKKTDKNLQLPHETCV</sequence>
<comment type="caution">
    <text evidence="2">The sequence shown here is derived from an EMBL/GenBank/DDBJ whole genome shotgun (WGS) entry which is preliminary data.</text>
</comment>
<evidence type="ECO:0000256" key="1">
    <source>
        <dbReference type="SAM" id="MobiDB-lite"/>
    </source>
</evidence>
<dbReference type="Proteomes" id="UP001634394">
    <property type="component" value="Unassembled WGS sequence"/>
</dbReference>
<evidence type="ECO:0000313" key="3">
    <source>
        <dbReference type="Proteomes" id="UP001634394"/>
    </source>
</evidence>
<feature type="region of interest" description="Disordered" evidence="1">
    <location>
        <begin position="65"/>
        <end position="85"/>
    </location>
</feature>
<feature type="region of interest" description="Disordered" evidence="1">
    <location>
        <begin position="418"/>
        <end position="446"/>
    </location>
</feature>
<feature type="compositionally biased region" description="Polar residues" evidence="1">
    <location>
        <begin position="427"/>
        <end position="446"/>
    </location>
</feature>
<proteinExistence type="predicted"/>
<reference evidence="2 3" key="1">
    <citation type="submission" date="2024-11" db="EMBL/GenBank/DDBJ databases">
        <title>Chromosome-level genome assembly of the freshwater bivalve Anodonta woodiana.</title>
        <authorList>
            <person name="Chen X."/>
        </authorList>
    </citation>
    <scope>NUCLEOTIDE SEQUENCE [LARGE SCALE GENOMIC DNA]</scope>
    <source>
        <strain evidence="2">MN2024</strain>
        <tissue evidence="2">Gills</tissue>
    </source>
</reference>